<reference evidence="2 3" key="1">
    <citation type="submission" date="2019-07" db="EMBL/GenBank/DDBJ databases">
        <title>Whole genome shotgun sequence of Agrococcus baldri NBRC 103055.</title>
        <authorList>
            <person name="Hosoyama A."/>
            <person name="Uohara A."/>
            <person name="Ohji S."/>
            <person name="Ichikawa N."/>
        </authorList>
    </citation>
    <scope>NUCLEOTIDE SEQUENCE [LARGE SCALE GENOMIC DNA]</scope>
    <source>
        <strain evidence="2 3">NBRC 103055</strain>
    </source>
</reference>
<protein>
    <submittedName>
        <fullName evidence="2">Uncharacterized protein</fullName>
    </submittedName>
</protein>
<evidence type="ECO:0000313" key="3">
    <source>
        <dbReference type="Proteomes" id="UP000321749"/>
    </source>
</evidence>
<feature type="transmembrane region" description="Helical" evidence="1">
    <location>
        <begin position="13"/>
        <end position="32"/>
    </location>
</feature>
<feature type="transmembrane region" description="Helical" evidence="1">
    <location>
        <begin position="105"/>
        <end position="130"/>
    </location>
</feature>
<gene>
    <name evidence="2" type="ORF">ABA31_10720</name>
</gene>
<evidence type="ECO:0000313" key="2">
    <source>
        <dbReference type="EMBL" id="GEK79721.1"/>
    </source>
</evidence>
<keyword evidence="1" id="KW-0812">Transmembrane</keyword>
<accession>A0AA87RFT2</accession>
<keyword evidence="1" id="KW-1133">Transmembrane helix</keyword>
<keyword evidence="1" id="KW-0472">Membrane</keyword>
<dbReference type="RefSeq" id="WP_146793360.1">
    <property type="nucleotide sequence ID" value="NZ_BJUU01000004.1"/>
</dbReference>
<evidence type="ECO:0000256" key="1">
    <source>
        <dbReference type="SAM" id="Phobius"/>
    </source>
</evidence>
<keyword evidence="3" id="KW-1185">Reference proteome</keyword>
<dbReference type="Proteomes" id="UP000321749">
    <property type="component" value="Unassembled WGS sequence"/>
</dbReference>
<organism evidence="2 3">
    <name type="scientific">Agrococcus baldri</name>
    <dbReference type="NCBI Taxonomy" id="153730"/>
    <lineage>
        <taxon>Bacteria</taxon>
        <taxon>Bacillati</taxon>
        <taxon>Actinomycetota</taxon>
        <taxon>Actinomycetes</taxon>
        <taxon>Micrococcales</taxon>
        <taxon>Microbacteriaceae</taxon>
        <taxon>Agrococcus</taxon>
    </lineage>
</organism>
<dbReference type="AlphaFoldDB" id="A0AA87RFT2"/>
<name>A0AA87RFT2_9MICO</name>
<dbReference type="EMBL" id="BJUU01000004">
    <property type="protein sequence ID" value="GEK79721.1"/>
    <property type="molecule type" value="Genomic_DNA"/>
</dbReference>
<comment type="caution">
    <text evidence="2">The sequence shown here is derived from an EMBL/GenBank/DDBJ whole genome shotgun (WGS) entry which is preliminary data.</text>
</comment>
<proteinExistence type="predicted"/>
<sequence>MEPIDAAAAIGELISWVCLVPGIPALLAAWLLRSRDGDWSPVEIVVVEIDGRTVARWYAGGGFQQRRLTRGERMRVGETGEHVAQVSTRNPARMRLGDHPPMQRLLLVVGAVLTAAGLIGFVLSLLPLLLG</sequence>